<feature type="region of interest" description="Disordered" evidence="1">
    <location>
        <begin position="855"/>
        <end position="879"/>
    </location>
</feature>
<dbReference type="Pfam" id="PF20248">
    <property type="entry name" value="DUF6603"/>
    <property type="match status" value="1"/>
</dbReference>
<organism evidence="3 4">
    <name type="scientific">Ophiocordyceps australis</name>
    <dbReference type="NCBI Taxonomy" id="1399860"/>
    <lineage>
        <taxon>Eukaryota</taxon>
        <taxon>Fungi</taxon>
        <taxon>Dikarya</taxon>
        <taxon>Ascomycota</taxon>
        <taxon>Pezizomycotina</taxon>
        <taxon>Sordariomycetes</taxon>
        <taxon>Hypocreomycetidae</taxon>
        <taxon>Hypocreales</taxon>
        <taxon>Ophiocordycipitaceae</taxon>
        <taxon>Ophiocordyceps</taxon>
    </lineage>
</organism>
<keyword evidence="4" id="KW-1185">Reference proteome</keyword>
<accession>A0A2C5XLV9</accession>
<evidence type="ECO:0000313" key="4">
    <source>
        <dbReference type="Proteomes" id="UP000224854"/>
    </source>
</evidence>
<dbReference type="OrthoDB" id="5352492at2759"/>
<reference evidence="3 4" key="1">
    <citation type="submission" date="2017-06" db="EMBL/GenBank/DDBJ databases">
        <title>Ant-infecting Ophiocordyceps genomes reveal a high diversity of potential behavioral manipulation genes and a possible major role for enterotoxins.</title>
        <authorList>
            <person name="De Bekker C."/>
            <person name="Evans H.C."/>
            <person name="Brachmann A."/>
            <person name="Hughes D.P."/>
        </authorList>
    </citation>
    <scope>NUCLEOTIDE SEQUENCE [LARGE SCALE GENOMIC DNA]</scope>
    <source>
        <strain evidence="3 4">1348a</strain>
    </source>
</reference>
<feature type="region of interest" description="Disordered" evidence="1">
    <location>
        <begin position="1"/>
        <end position="22"/>
    </location>
</feature>
<proteinExistence type="predicted"/>
<gene>
    <name evidence="3" type="ORF">CDD82_3987</name>
</gene>
<evidence type="ECO:0000313" key="3">
    <source>
        <dbReference type="EMBL" id="PHH76439.1"/>
    </source>
</evidence>
<dbReference type="InterPro" id="IPR046538">
    <property type="entry name" value="DUF6603"/>
</dbReference>
<protein>
    <recommendedName>
        <fullName evidence="2">DUF6603 domain-containing protein</fullName>
    </recommendedName>
</protein>
<name>A0A2C5XLV9_9HYPO</name>
<dbReference type="Proteomes" id="UP000224854">
    <property type="component" value="Unassembled WGS sequence"/>
</dbReference>
<comment type="caution">
    <text evidence="3">The sequence shown here is derived from an EMBL/GenBank/DDBJ whole genome shotgun (WGS) entry which is preliminary data.</text>
</comment>
<evidence type="ECO:0000259" key="2">
    <source>
        <dbReference type="Pfam" id="PF20248"/>
    </source>
</evidence>
<sequence length="1641" mass="177038">MGVTSKPAAAPKPSAGSSSGVVKDGSLYYVYASSAGKDPDPNIHILEKDSATDKFVASLNKDQRIILAGAPSPSAGLDDTDETIQWFQNLDSAATGSLKFDGSPGTKIESFEFGFKQPWQLKFSSDRGVLLAAFGTSPIVDGSTGDRIPVPGIDTNGQILTCGLDFTSSEEITDTRIKDLFTHANVSTNSVPSTILPLEATLTRPGAGDEPRRNALWYVPSSDQRVTVRLQFQVPIFEPLQNLLSASLQGLNIQSTDVIYRNSMLLAATENGKQPLYQGEISFAINCSVKGSAKDAPEVSMVAGVHFYPSEISLTLMFLSKDPLTGILVWLASLIDEENLEGFVMGILNKTEKGTKVLPDFNLRRMKIGLSTINNVETPKLSSVSFDIEVTANFGGGSAQNPVIFLISYNWNGFAGSFGNLSGQLWNDFESSLDWDLMPLTERWTILQPLEQSPAQSINIVDVIPTEKVLNIPDTLPSSIDLAYLSLSDDSFNIRCAMTAMRPPSGSVPQPYLGEVMLDASFNWGSSSSFSLEVSVNAAIEPSENASVLEPAVLTGSLKYDSAAGSWGMEASLMGLYASTLVDFFDGDSRDHVGPLIESIGIEELTVAYTYVAAGQGKSRSSEFTIVGDLRIAGLSLGLNFKHDDQGFTFVATLNPGTENATMGDVIASTLGSSVELPGFVANTVLVGDSKDAFRLSVEKRGEGNTESFQFLAQIRIADVHIEFAQVHSTAWPATAPSKRLVKAGITGFSNVEIEIPLVGTIIQPLDELYFLWVQDPPTRQPTPGQQAGLTRVDVARLNSGLQDPIRLQDKIKPDQQKDTDLLAPAGSLFAVVVRSTTGEPSCLLSYSFMPQKASTRTRSPHEAEEDDSGPSAQAPFKKITGPLSISNVGLKYQQKKLAIMFDATFELGPVGFSLLGFSLAADFETLDKFPVITPDIQGLATSFQRRPLTISGVIRHANTGDMDYFAGGLVVGWVPYQFQAAGFYGIIMPTGGGEFRTIFVFAKLNGPLFTLGFAEVTSICGGFGYNSTVRVPTIDEVYVFPFINSQSLSGGDSAMAVLDKIIDPSPTGWFQPRDKVYWGAIGLKVGAFQMLSVDSVVVVEFGNSIKLGIFAVAVADIPTLRSSWKLAHAELGIAAVVDFDYGFLKIEAQLSPRSYILDQNCHLTGGFALYYWFDAPHADQSLVGQFVFTLGGYHQAYRMPIGYPNPPRLGISWSLGGGLKISGEAFFAITPKACMAGGRLHASLSAGPLSAWFDAFADFLINYRPFYFNMSAGISVGVGFSLDIWFIHIRISVEIGAQLFLWGPPVAGRVHVDFWIMGFDINFGNSPHQDDAVDLTEFYMLVLQTSTTAASVASAGKALLTQGESSDEKAQLSSTTRPKNEAHNFLAESGLLNPDDKPEREQNETWTVRAGSFSFVVECKMAINAVKSDAAKDDVLSYGNIFSKPMKLQSAMTSTLVVQVKQDGMTTVDDGWQYAKYLKSVPTGLWAKYDQRTDPRVSGNNVNELLNGDDGAITLMMGVQITAPKPTMSSDPFPPYKVDDADLQSLPAEKAFPEIGNADTGSAPDKVNTDVEQQFKDVLATWTKPALGTGDDGQQGFVSILAETLKWSSGSTLKDIAGIPERLGKGFMNMYVAAPLLTRA</sequence>
<evidence type="ECO:0000256" key="1">
    <source>
        <dbReference type="SAM" id="MobiDB-lite"/>
    </source>
</evidence>
<dbReference type="EMBL" id="NJEU01000317">
    <property type="protein sequence ID" value="PHH76439.1"/>
    <property type="molecule type" value="Genomic_DNA"/>
</dbReference>
<feature type="domain" description="DUF6603" evidence="2">
    <location>
        <begin position="878"/>
        <end position="1416"/>
    </location>
</feature>